<evidence type="ECO:0000313" key="6">
    <source>
        <dbReference type="Proteomes" id="UP000195985"/>
    </source>
</evidence>
<keyword evidence="6" id="KW-1185">Reference proteome</keyword>
<dbReference type="FunFam" id="2.60.40.10:FF:000495">
    <property type="entry name" value="Periplasmic beta-glucosidase"/>
    <property type="match status" value="1"/>
</dbReference>
<proteinExistence type="inferred from homology"/>
<feature type="region of interest" description="Disordered" evidence="3">
    <location>
        <begin position="59"/>
        <end position="79"/>
    </location>
</feature>
<dbReference type="SUPFAM" id="SSF52279">
    <property type="entry name" value="Beta-D-glucan exohydrolase, C-terminal domain"/>
    <property type="match status" value="1"/>
</dbReference>
<accession>A0A1W1IG64</accession>
<dbReference type="Pfam" id="PF00933">
    <property type="entry name" value="Glyco_hydro_3"/>
    <property type="match status" value="1"/>
</dbReference>
<dbReference type="SMART" id="SM01217">
    <property type="entry name" value="Fn3_like"/>
    <property type="match status" value="1"/>
</dbReference>
<dbReference type="Gene3D" id="2.60.40.10">
    <property type="entry name" value="Immunoglobulins"/>
    <property type="match status" value="1"/>
</dbReference>
<evidence type="ECO:0000313" key="5">
    <source>
        <dbReference type="EMBL" id="SLM51996.1"/>
    </source>
</evidence>
<dbReference type="SUPFAM" id="SSF51445">
    <property type="entry name" value="(Trans)glycosidases"/>
    <property type="match status" value="1"/>
</dbReference>
<keyword evidence="2" id="KW-0378">Hydrolase</keyword>
<gene>
    <name evidence="5" type="ORF">TPAS_1676</name>
</gene>
<sequence>MNIQEKVQLMTLEEKAALVSGVDFWETNAIPRLGIPSMYMTDGPCGLRKQGENRDHLGLNESERTTSFPTGATFGSSWNPENMRKMGEAVAEESKFFGVNMILGPAVNIKRNPRCGRNFEYLSEDPLVSAEMGKAFVLAVQEKGIGTSVKHFAVNNNEDYRFMGDAVVDERALREIYLKAFETIVKESQPTTVMSAYNKVNGVYCSENHLLLTKILRNEWGYEGAVISDWGGVSDRIASLKAGMDLEMPGDCAYFRNQILNAVKNGSLPESVLDESVKRILKMIGDTKIVGVQPDFDEEKHNRISEEIAVDGAVLMKNAGILPLDKKASFLVVGDLFKKMRYQGAGSSLINPTKLTTPEAAFRSRKIAFEYVQGYREEDTDAQPELEKEVLMRAENYEKILFFGGQTDCVESEGYDRPNILLPINQASLIERLLRAGKKIIFVMYGGSPVELPFADGLSALLNMYLPGQAGGEATAQLLFGEKTPSGKLAETWVKTYAAVPFGDEYVTSKEDCYKESVFVGYRYYDQLPAENSLYPFGHGLSYTTFAYAEPQLTREKDHIIVSCTIKNTGDYDGGEIVQLYIGNPRSAVFKPLKELRGFRKVYLAKGEADRVTFRISLKELAYYNIGIGDWVVENGAYTVYLASSSTEIRHKLAFEITDQKDVPSPYATEQLPHYQEAEKLSLVTREEFECLLGKKLEPATGGRKAYTIESKLDELQDSFVGRIFHKAVVGVGRKQYEQALKMPESPKKDMNRKNGMFIMKMMPNNSLRSMSVSSSGKFSYNLAQGLVDILNGQYLKGIKKIATKIKVPELPRNQNRG</sequence>
<dbReference type="PANTHER" id="PTHR42715">
    <property type="entry name" value="BETA-GLUCOSIDASE"/>
    <property type="match status" value="1"/>
</dbReference>
<dbReference type="RefSeq" id="WP_177208654.1">
    <property type="nucleotide sequence ID" value="NZ_FONM01000017.1"/>
</dbReference>
<dbReference type="PANTHER" id="PTHR42715:SF10">
    <property type="entry name" value="BETA-GLUCOSIDASE"/>
    <property type="match status" value="1"/>
</dbReference>
<reference evidence="6" key="1">
    <citation type="submission" date="2016-04" db="EMBL/GenBank/DDBJ databases">
        <authorList>
            <person name="Strepis N."/>
        </authorList>
    </citation>
    <scope>NUCLEOTIDE SEQUENCE [LARGE SCALE GENOMIC DNA]</scope>
</reference>
<dbReference type="InterPro" id="IPR026891">
    <property type="entry name" value="Fn3-like"/>
</dbReference>
<protein>
    <recommendedName>
        <fullName evidence="4">Fibronectin type III-like domain-containing protein</fullName>
    </recommendedName>
</protein>
<name>A0A1W1IG64_9LACT</name>
<feature type="compositionally biased region" description="Polar residues" evidence="3">
    <location>
        <begin position="65"/>
        <end position="79"/>
    </location>
</feature>
<evidence type="ECO:0000259" key="4">
    <source>
        <dbReference type="SMART" id="SM01217"/>
    </source>
</evidence>
<dbReference type="Gene3D" id="3.40.50.1700">
    <property type="entry name" value="Glycoside hydrolase family 3 C-terminal domain"/>
    <property type="match status" value="1"/>
</dbReference>
<dbReference type="Pfam" id="PF01915">
    <property type="entry name" value="Glyco_hydro_3_C"/>
    <property type="match status" value="1"/>
</dbReference>
<dbReference type="InterPro" id="IPR036962">
    <property type="entry name" value="Glyco_hydro_3_N_sf"/>
</dbReference>
<evidence type="ECO:0000256" key="1">
    <source>
        <dbReference type="ARBA" id="ARBA00005336"/>
    </source>
</evidence>
<dbReference type="InterPro" id="IPR050288">
    <property type="entry name" value="Cellulose_deg_GH3"/>
</dbReference>
<dbReference type="InterPro" id="IPR017853">
    <property type="entry name" value="GH"/>
</dbReference>
<dbReference type="EMBL" id="FWEY01000004">
    <property type="protein sequence ID" value="SLM51996.1"/>
    <property type="molecule type" value="Genomic_DNA"/>
</dbReference>
<dbReference type="GO" id="GO:0005975">
    <property type="term" value="P:carbohydrate metabolic process"/>
    <property type="evidence" value="ECO:0007669"/>
    <property type="project" value="InterPro"/>
</dbReference>
<evidence type="ECO:0000256" key="3">
    <source>
        <dbReference type="SAM" id="MobiDB-lite"/>
    </source>
</evidence>
<dbReference type="InterPro" id="IPR002772">
    <property type="entry name" value="Glyco_hydro_3_C"/>
</dbReference>
<dbReference type="Proteomes" id="UP000195985">
    <property type="component" value="Unassembled WGS sequence"/>
</dbReference>
<dbReference type="GO" id="GO:0008422">
    <property type="term" value="F:beta-glucosidase activity"/>
    <property type="evidence" value="ECO:0007669"/>
    <property type="project" value="UniProtKB-ARBA"/>
</dbReference>
<dbReference type="Pfam" id="PF14310">
    <property type="entry name" value="Fn3-like"/>
    <property type="match status" value="1"/>
</dbReference>
<dbReference type="Gene3D" id="3.20.20.300">
    <property type="entry name" value="Glycoside hydrolase, family 3, N-terminal domain"/>
    <property type="match status" value="1"/>
</dbReference>
<dbReference type="STRING" id="43064.SAMN04488086_11725"/>
<organism evidence="5 6">
    <name type="scientific">Trichococcus pasteurii</name>
    <dbReference type="NCBI Taxonomy" id="43064"/>
    <lineage>
        <taxon>Bacteria</taxon>
        <taxon>Bacillati</taxon>
        <taxon>Bacillota</taxon>
        <taxon>Bacilli</taxon>
        <taxon>Lactobacillales</taxon>
        <taxon>Carnobacteriaceae</taxon>
        <taxon>Trichococcus</taxon>
    </lineage>
</organism>
<dbReference type="AlphaFoldDB" id="A0A1W1IG64"/>
<dbReference type="InterPro" id="IPR001764">
    <property type="entry name" value="Glyco_hydro_3_N"/>
</dbReference>
<dbReference type="InterPro" id="IPR036881">
    <property type="entry name" value="Glyco_hydro_3_C_sf"/>
</dbReference>
<feature type="domain" description="Fibronectin type III-like" evidence="4">
    <location>
        <begin position="576"/>
        <end position="646"/>
    </location>
</feature>
<dbReference type="PRINTS" id="PR00133">
    <property type="entry name" value="GLHYDRLASE3"/>
</dbReference>
<evidence type="ECO:0000256" key="2">
    <source>
        <dbReference type="ARBA" id="ARBA00022801"/>
    </source>
</evidence>
<comment type="similarity">
    <text evidence="1">Belongs to the glycosyl hydrolase 3 family.</text>
</comment>
<dbReference type="InterPro" id="IPR013783">
    <property type="entry name" value="Ig-like_fold"/>
</dbReference>